<dbReference type="Proteomes" id="UP000887116">
    <property type="component" value="Unassembled WGS sequence"/>
</dbReference>
<feature type="region of interest" description="Disordered" evidence="2">
    <location>
        <begin position="255"/>
        <end position="274"/>
    </location>
</feature>
<evidence type="ECO:0000256" key="2">
    <source>
        <dbReference type="SAM" id="MobiDB-lite"/>
    </source>
</evidence>
<keyword evidence="1" id="KW-0175">Coiled coil</keyword>
<dbReference type="Gene3D" id="2.40.70.10">
    <property type="entry name" value="Acid Proteases"/>
    <property type="match status" value="1"/>
</dbReference>
<name>A0A8X6M2L2_TRICU</name>
<evidence type="ECO:0000313" key="4">
    <source>
        <dbReference type="EMBL" id="GFR31826.1"/>
    </source>
</evidence>
<feature type="domain" description="DUF1758" evidence="3">
    <location>
        <begin position="304"/>
        <end position="355"/>
    </location>
</feature>
<comment type="caution">
    <text evidence="4">The sequence shown here is derived from an EMBL/GenBank/DDBJ whole genome shotgun (WGS) entry which is preliminary data.</text>
</comment>
<protein>
    <submittedName>
        <fullName evidence="4">DUF1758 domain-containing protein</fullName>
    </submittedName>
</protein>
<evidence type="ECO:0000313" key="5">
    <source>
        <dbReference type="Proteomes" id="UP000887116"/>
    </source>
</evidence>
<keyword evidence="5" id="KW-1185">Reference proteome</keyword>
<organism evidence="4 5">
    <name type="scientific">Trichonephila clavata</name>
    <name type="common">Joro spider</name>
    <name type="synonym">Nephila clavata</name>
    <dbReference type="NCBI Taxonomy" id="2740835"/>
    <lineage>
        <taxon>Eukaryota</taxon>
        <taxon>Metazoa</taxon>
        <taxon>Ecdysozoa</taxon>
        <taxon>Arthropoda</taxon>
        <taxon>Chelicerata</taxon>
        <taxon>Arachnida</taxon>
        <taxon>Araneae</taxon>
        <taxon>Araneomorphae</taxon>
        <taxon>Entelegynae</taxon>
        <taxon>Araneoidea</taxon>
        <taxon>Nephilidae</taxon>
        <taxon>Trichonephila</taxon>
    </lineage>
</organism>
<evidence type="ECO:0000259" key="3">
    <source>
        <dbReference type="Pfam" id="PF05585"/>
    </source>
</evidence>
<evidence type="ECO:0000256" key="1">
    <source>
        <dbReference type="SAM" id="Coils"/>
    </source>
</evidence>
<dbReference type="PANTHER" id="PTHR47331">
    <property type="entry name" value="PHD-TYPE DOMAIN-CONTAINING PROTEIN"/>
    <property type="match status" value="1"/>
</dbReference>
<sequence length="388" mass="44245">MDKLNRLKRAVKGTITKLETFVEESRNHTPTKLYIKLKRVQEMNKKIDELKDQYYETKDISDAELAEIEADLLEMEDRLEDLEERIRDILNSLIAKSSISSVHSCENEISQANSIQKLEIKLPEIPLPVFREKRSQTIDSINRSTPVTHKQKHVPFNKSKNFLNSHDSLNSCVICKLPHLIYKCSVFQNMKVSDRFNHIKSLNLCINCLKERHKVKDCKSKNSCSVCKKRHHTSLHIFEAIPSPRHTTLANELHPPAEDQRSTPSEHCNTFANSSKEKKKNVLLPTAIVHIKGGDGQLFPCKAILDSGSHLSFIRQRLANKLTLKKEKRNASVSGLGEIALKVKQKVNAVIQSKNGGFSTALDLLIVPFITTTSIHRMDTSYIIKIRR</sequence>
<feature type="coiled-coil region" evidence="1">
    <location>
        <begin position="40"/>
        <end position="92"/>
    </location>
</feature>
<reference evidence="4" key="1">
    <citation type="submission" date="2020-07" db="EMBL/GenBank/DDBJ databases">
        <title>Multicomponent nature underlies the extraordinary mechanical properties of spider dragline silk.</title>
        <authorList>
            <person name="Kono N."/>
            <person name="Nakamura H."/>
            <person name="Mori M."/>
            <person name="Yoshida Y."/>
            <person name="Ohtoshi R."/>
            <person name="Malay A.D."/>
            <person name="Moran D.A.P."/>
            <person name="Tomita M."/>
            <person name="Numata K."/>
            <person name="Arakawa K."/>
        </authorList>
    </citation>
    <scope>NUCLEOTIDE SEQUENCE</scope>
</reference>
<dbReference type="OrthoDB" id="6621660at2759"/>
<gene>
    <name evidence="4" type="primary">AVEN_36444_1</name>
    <name evidence="4" type="ORF">TNCT_638021</name>
</gene>
<dbReference type="InterPro" id="IPR008737">
    <property type="entry name" value="DUF1758"/>
</dbReference>
<dbReference type="InterPro" id="IPR021109">
    <property type="entry name" value="Peptidase_aspartic_dom_sf"/>
</dbReference>
<dbReference type="PANTHER" id="PTHR47331:SF1">
    <property type="entry name" value="GAG-LIKE PROTEIN"/>
    <property type="match status" value="1"/>
</dbReference>
<proteinExistence type="predicted"/>
<feature type="compositionally biased region" description="Polar residues" evidence="2">
    <location>
        <begin position="262"/>
        <end position="274"/>
    </location>
</feature>
<dbReference type="EMBL" id="BMAO01009592">
    <property type="protein sequence ID" value="GFR31826.1"/>
    <property type="molecule type" value="Genomic_DNA"/>
</dbReference>
<accession>A0A8X6M2L2</accession>
<dbReference type="Pfam" id="PF05585">
    <property type="entry name" value="DUF1758"/>
    <property type="match status" value="1"/>
</dbReference>
<dbReference type="AlphaFoldDB" id="A0A8X6M2L2"/>